<evidence type="ECO:0000313" key="6">
    <source>
        <dbReference type="EMBL" id="NMG17467.1"/>
    </source>
</evidence>
<feature type="domain" description="Flagellin C-terminal" evidence="5">
    <location>
        <begin position="616"/>
        <end position="701"/>
    </location>
</feature>
<organism evidence="6 7">
    <name type="scientific">Aromatoleum bremense</name>
    <dbReference type="NCBI Taxonomy" id="76115"/>
    <lineage>
        <taxon>Bacteria</taxon>
        <taxon>Pseudomonadati</taxon>
        <taxon>Pseudomonadota</taxon>
        <taxon>Betaproteobacteria</taxon>
        <taxon>Rhodocyclales</taxon>
        <taxon>Rhodocyclaceae</taxon>
        <taxon>Aromatoleum</taxon>
    </lineage>
</organism>
<comment type="subcellular location">
    <subcellularLocation>
        <location evidence="3">Secreted</location>
    </subcellularLocation>
    <subcellularLocation>
        <location evidence="3">Bacterial flagellum</location>
    </subcellularLocation>
</comment>
<dbReference type="Pfam" id="PF00700">
    <property type="entry name" value="Flagellin_C"/>
    <property type="match status" value="1"/>
</dbReference>
<evidence type="ECO:0000256" key="2">
    <source>
        <dbReference type="ARBA" id="ARBA00023143"/>
    </source>
</evidence>
<dbReference type="InterPro" id="IPR001492">
    <property type="entry name" value="Flagellin"/>
</dbReference>
<reference evidence="6 7" key="1">
    <citation type="submission" date="2019-12" db="EMBL/GenBank/DDBJ databases">
        <title>Comparative genomics gives insights into the taxonomy of the Azoarcus-Aromatoleum group and reveals separate origins of nif in the plant-associated Azoarcus and non-plant-associated Aromatoleum sub-groups.</title>
        <authorList>
            <person name="Lafos M."/>
            <person name="Maluk M."/>
            <person name="Batista M."/>
            <person name="Junghare M."/>
            <person name="Carmona M."/>
            <person name="Faoro H."/>
            <person name="Cruz L.M."/>
            <person name="Battistoni F."/>
            <person name="De Souza E."/>
            <person name="Pedrosa F."/>
            <person name="Chen W.-M."/>
            <person name="Poole P.S."/>
            <person name="Dixon R.A."/>
            <person name="James E.K."/>
        </authorList>
    </citation>
    <scope>NUCLEOTIDE SEQUENCE [LARGE SCALE GENOMIC DNA]</scope>
    <source>
        <strain evidence="6 7">PbN1</strain>
    </source>
</reference>
<evidence type="ECO:0000256" key="3">
    <source>
        <dbReference type="RuleBase" id="RU362073"/>
    </source>
</evidence>
<feature type="domain" description="Flagellin N-terminal" evidence="4">
    <location>
        <begin position="5"/>
        <end position="141"/>
    </location>
</feature>
<evidence type="ECO:0000259" key="5">
    <source>
        <dbReference type="Pfam" id="PF00700"/>
    </source>
</evidence>
<accession>A0ABX1P0P0</accession>
<keyword evidence="6" id="KW-0966">Cell projection</keyword>
<evidence type="ECO:0000259" key="4">
    <source>
        <dbReference type="Pfam" id="PF00669"/>
    </source>
</evidence>
<name>A0ABX1P0P0_9RHOO</name>
<dbReference type="Proteomes" id="UP000633943">
    <property type="component" value="Unassembled WGS sequence"/>
</dbReference>
<dbReference type="RefSeq" id="WP_169203979.1">
    <property type="nucleotide sequence ID" value="NZ_CP059467.1"/>
</dbReference>
<comment type="function">
    <text evidence="3">Flagellin is the subunit protein which polymerizes to form the filaments of bacterial flagella.</text>
</comment>
<keyword evidence="3" id="KW-0964">Secreted</keyword>
<dbReference type="InterPro" id="IPR001029">
    <property type="entry name" value="Flagellin_N"/>
</dbReference>
<evidence type="ECO:0000313" key="7">
    <source>
        <dbReference type="Proteomes" id="UP000633943"/>
    </source>
</evidence>
<keyword evidence="7" id="KW-1185">Reference proteome</keyword>
<dbReference type="Gene3D" id="6.10.10.10">
    <property type="entry name" value="Flagellar export chaperone, C-terminal domain"/>
    <property type="match status" value="1"/>
</dbReference>
<dbReference type="EMBL" id="WTVP01000079">
    <property type="protein sequence ID" value="NMG17467.1"/>
    <property type="molecule type" value="Genomic_DNA"/>
</dbReference>
<comment type="similarity">
    <text evidence="1 3">Belongs to the bacterial flagellin family.</text>
</comment>
<dbReference type="InterPro" id="IPR042187">
    <property type="entry name" value="Flagellin_C_sub2"/>
</dbReference>
<proteinExistence type="inferred from homology"/>
<dbReference type="Gene3D" id="3.30.70.2120">
    <property type="match status" value="2"/>
</dbReference>
<dbReference type="Gene3D" id="1.20.1330.10">
    <property type="entry name" value="f41 fragment of flagellin, N-terminal domain"/>
    <property type="match status" value="1"/>
</dbReference>
<keyword evidence="2 3" id="KW-0975">Bacterial flagellum</keyword>
<dbReference type="PANTHER" id="PTHR42792">
    <property type="entry name" value="FLAGELLIN"/>
    <property type="match status" value="1"/>
</dbReference>
<evidence type="ECO:0000256" key="1">
    <source>
        <dbReference type="ARBA" id="ARBA00005709"/>
    </source>
</evidence>
<dbReference type="SUPFAM" id="SSF64518">
    <property type="entry name" value="Phase 1 flagellin"/>
    <property type="match status" value="1"/>
</dbReference>
<keyword evidence="6" id="KW-0282">Flagellum</keyword>
<dbReference type="InterPro" id="IPR046358">
    <property type="entry name" value="Flagellin_C"/>
</dbReference>
<sequence length="702" mass="71226">MAQMINTNIASLNSQNSLTKSQSSLTTSLQRLSSGLRINSAKDDAAGLAISERMNGQIKGMNQAVRNANDAVSMSQTAEGGMQEVSNILLRMRELAVQSANDTNSASDRSAIQDEVNQLTSEIDRISGAAEFNGIKLLDGSAGKRTFQVGANADQNISFSLGEVSTSSLRLGGSSTGVGGLTSGRITADGAYDSQLKINGTSIDFNDAGTDDSIGEYVTAINKKTAETGVTATAFNRVEGTKGATGAVTGMTITVETADGSATATSAAITAKDMNDLVEKINSQAIGVTASLGKDGQLVLSNETGGKITVANSDKSGIDAEDYEGYLSLTSNDGSKISVSGSVSSLAADDTNPLSKFGFNETAGTNSVKAMGELLITADAANAGAGMTSATTDLNTAQGSYDPDTVAVDDRLTINGVEIGKTASGTAMDKAAAINALTDQTGVSATARTELKLELNFAGTGTPRGTININGVDADISGANIGAVVTEINTNSGVQTLGITASADENGMLVLTSESGQDIFVANNDIAGTGAAGILNAFLPNGTKVEVDDGGGVPNTGTIAARGVLTLEATSASAITIAGDKTTALDLFGFTAQGGAEAANNGKLSVATQADANEAIKRIDDAIGKVTTMRAQMGAVQNRFSSVVSSLQTSSENITAARSRIVDADFAAETANMTRAQILQQAGTAMLAQANQLPNGVLSLLR</sequence>
<gene>
    <name evidence="6" type="ORF">GPA24_18375</name>
</gene>
<dbReference type="Pfam" id="PF00669">
    <property type="entry name" value="Flagellin_N"/>
    <property type="match status" value="1"/>
</dbReference>
<comment type="caution">
    <text evidence="6">The sequence shown here is derived from an EMBL/GenBank/DDBJ whole genome shotgun (WGS) entry which is preliminary data.</text>
</comment>
<dbReference type="PANTHER" id="PTHR42792:SF2">
    <property type="entry name" value="FLAGELLIN"/>
    <property type="match status" value="1"/>
</dbReference>
<dbReference type="PRINTS" id="PR00207">
    <property type="entry name" value="FLAGELLIN"/>
</dbReference>
<keyword evidence="6" id="KW-0969">Cilium</keyword>
<protein>
    <recommendedName>
        <fullName evidence="3">Flagellin</fullName>
    </recommendedName>
</protein>